<dbReference type="EMBL" id="CP050467">
    <property type="protein sequence ID" value="UTZ27926.1"/>
    <property type="molecule type" value="Genomic_DNA"/>
</dbReference>
<feature type="chain" id="PRO_5042067199" evidence="1">
    <location>
        <begin position="19"/>
        <end position="112"/>
    </location>
</feature>
<keyword evidence="1" id="KW-0732">Signal</keyword>
<accession>A0AAE9N1U3</accession>
<proteinExistence type="predicted"/>
<evidence type="ECO:0000313" key="2">
    <source>
        <dbReference type="EMBL" id="UTZ27926.1"/>
    </source>
</evidence>
<sequence>MKNKLLLLALLSTNTCFANEIFFFDQVTAYKISANQHSLSGVEKHTNHRIRIEWQESPYAKPERFNRCIDVFQQAMSQPELYYLNVELSGTSFIGCEVGIKERYISNETISE</sequence>
<reference evidence="2" key="1">
    <citation type="submission" date="2020-03" db="EMBL/GenBank/DDBJ databases">
        <title>Five strains of Vibrio campbellii isolated from Mariana Trench.</title>
        <authorList>
            <person name="Liang J."/>
            <person name="Zhang X.-H."/>
        </authorList>
    </citation>
    <scope>NUCLEOTIDE SEQUENCE</scope>
    <source>
        <strain evidence="2">LJC014</strain>
    </source>
</reference>
<dbReference type="AlphaFoldDB" id="A0AAE9N1U3"/>
<evidence type="ECO:0000313" key="3">
    <source>
        <dbReference type="Proteomes" id="UP001058687"/>
    </source>
</evidence>
<dbReference type="Proteomes" id="UP001058687">
    <property type="component" value="Chromosome 1"/>
</dbReference>
<name>A0AAE9N1U3_9VIBR</name>
<protein>
    <submittedName>
        <fullName evidence="2">Uncharacterized protein</fullName>
    </submittedName>
</protein>
<dbReference type="RefSeq" id="WP_255935744.1">
    <property type="nucleotide sequence ID" value="NZ_CP050467.1"/>
</dbReference>
<feature type="signal peptide" evidence="1">
    <location>
        <begin position="1"/>
        <end position="18"/>
    </location>
</feature>
<evidence type="ECO:0000256" key="1">
    <source>
        <dbReference type="SAM" id="SignalP"/>
    </source>
</evidence>
<organism evidence="2 3">
    <name type="scientific">Vibrio campbellii</name>
    <dbReference type="NCBI Taxonomy" id="680"/>
    <lineage>
        <taxon>Bacteria</taxon>
        <taxon>Pseudomonadati</taxon>
        <taxon>Pseudomonadota</taxon>
        <taxon>Gammaproteobacteria</taxon>
        <taxon>Vibrionales</taxon>
        <taxon>Vibrionaceae</taxon>
        <taxon>Vibrio</taxon>
    </lineage>
</organism>
<gene>
    <name evidence="2" type="ORF">HB761_15035</name>
</gene>